<keyword evidence="2" id="KW-0597">Phosphoprotein</keyword>
<evidence type="ECO:0000256" key="1">
    <source>
        <dbReference type="ARBA" id="ARBA00022448"/>
    </source>
</evidence>
<dbReference type="AlphaFoldDB" id="A0A1H9N4Q7"/>
<dbReference type="GO" id="GO:0016020">
    <property type="term" value="C:membrane"/>
    <property type="evidence" value="ECO:0007669"/>
    <property type="project" value="InterPro"/>
</dbReference>
<proteinExistence type="predicted"/>
<organism evidence="7 8">
    <name type="scientific">Granulicatella balaenopterae</name>
    <dbReference type="NCBI Taxonomy" id="137733"/>
    <lineage>
        <taxon>Bacteria</taxon>
        <taxon>Bacillati</taxon>
        <taxon>Bacillota</taxon>
        <taxon>Bacilli</taxon>
        <taxon>Lactobacillales</taxon>
        <taxon>Carnobacteriaceae</taxon>
        <taxon>Granulicatella</taxon>
    </lineage>
</organism>
<dbReference type="EMBL" id="FOGF01000035">
    <property type="protein sequence ID" value="SER31040.1"/>
    <property type="molecule type" value="Genomic_DNA"/>
</dbReference>
<dbReference type="PANTHER" id="PTHR47738">
    <property type="entry name" value="PTS SYSTEM FRUCTOSE-LIKE EIIA COMPONENT-RELATED"/>
    <property type="match status" value="1"/>
</dbReference>
<dbReference type="GO" id="GO:0009401">
    <property type="term" value="P:phosphoenolpyruvate-dependent sugar phosphotransferase system"/>
    <property type="evidence" value="ECO:0007669"/>
    <property type="project" value="UniProtKB-KW"/>
</dbReference>
<evidence type="ECO:0000313" key="7">
    <source>
        <dbReference type="EMBL" id="SER31040.1"/>
    </source>
</evidence>
<evidence type="ECO:0000256" key="2">
    <source>
        <dbReference type="ARBA" id="ARBA00022553"/>
    </source>
</evidence>
<evidence type="ECO:0000256" key="5">
    <source>
        <dbReference type="ARBA" id="ARBA00022683"/>
    </source>
</evidence>
<reference evidence="7 8" key="1">
    <citation type="submission" date="2016-10" db="EMBL/GenBank/DDBJ databases">
        <authorList>
            <person name="de Groot N.N."/>
        </authorList>
    </citation>
    <scope>NUCLEOTIDE SEQUENCE [LARGE SCALE GENOMIC DNA]</scope>
    <source>
        <strain evidence="7 8">DSM 15827</strain>
    </source>
</reference>
<dbReference type="Proteomes" id="UP000198556">
    <property type="component" value="Unassembled WGS sequence"/>
</dbReference>
<evidence type="ECO:0000313" key="8">
    <source>
        <dbReference type="Proteomes" id="UP000198556"/>
    </source>
</evidence>
<dbReference type="InterPro" id="IPR002178">
    <property type="entry name" value="PTS_EIIA_type-2_dom"/>
</dbReference>
<dbReference type="CDD" id="cd00211">
    <property type="entry name" value="PTS_IIA_fru"/>
    <property type="match status" value="1"/>
</dbReference>
<evidence type="ECO:0000256" key="4">
    <source>
        <dbReference type="ARBA" id="ARBA00022679"/>
    </source>
</evidence>
<evidence type="ECO:0000256" key="3">
    <source>
        <dbReference type="ARBA" id="ARBA00022597"/>
    </source>
</evidence>
<keyword evidence="1" id="KW-0813">Transport</keyword>
<dbReference type="STRING" id="137733.SAMN05421767_1351"/>
<dbReference type="GO" id="GO:0008982">
    <property type="term" value="F:protein-N(PI)-phosphohistidine-sugar phosphotransferase activity"/>
    <property type="evidence" value="ECO:0007669"/>
    <property type="project" value="InterPro"/>
</dbReference>
<dbReference type="InterPro" id="IPR051541">
    <property type="entry name" value="PTS_SugarTrans_NitroReg"/>
</dbReference>
<name>A0A1H9N4Q7_9LACT</name>
<sequence>MINQQLIFIDIDAHTKEEVFEYIAKVAVNNGIVNQTSIIIEGLHYRESLSTTGMIDGFAIPHAEVADLKESVVIIIKLKEEIDWESLDGEKIKFIVAMLVDKDSKNKEHLTTLSTIAKILMKQENRDLLHKANNQEEIYTIFEKLL</sequence>
<dbReference type="Gene3D" id="3.40.930.10">
    <property type="entry name" value="Mannitol-specific EII, Chain A"/>
    <property type="match status" value="1"/>
</dbReference>
<dbReference type="NCBIfam" id="TIGR00848">
    <property type="entry name" value="fruA"/>
    <property type="match status" value="1"/>
</dbReference>
<dbReference type="PROSITE" id="PS51094">
    <property type="entry name" value="PTS_EIIA_TYPE_2"/>
    <property type="match status" value="1"/>
</dbReference>
<dbReference type="Pfam" id="PF00359">
    <property type="entry name" value="PTS_EIIA_2"/>
    <property type="match status" value="1"/>
</dbReference>
<gene>
    <name evidence="7" type="ORF">SAMN05421767_1351</name>
</gene>
<dbReference type="InterPro" id="IPR016152">
    <property type="entry name" value="PTrfase/Anion_transptr"/>
</dbReference>
<dbReference type="SUPFAM" id="SSF55804">
    <property type="entry name" value="Phoshotransferase/anion transport protein"/>
    <property type="match status" value="1"/>
</dbReference>
<keyword evidence="8" id="KW-1185">Reference proteome</keyword>
<accession>A0A1H9N4Q7</accession>
<keyword evidence="3" id="KW-0762">Sugar transport</keyword>
<keyword evidence="5" id="KW-0598">Phosphotransferase system</keyword>
<evidence type="ECO:0000259" key="6">
    <source>
        <dbReference type="PROSITE" id="PS51094"/>
    </source>
</evidence>
<keyword evidence="4" id="KW-0808">Transferase</keyword>
<feature type="domain" description="PTS EIIA type-2" evidence="6">
    <location>
        <begin position="1"/>
        <end position="145"/>
    </location>
</feature>
<protein>
    <submittedName>
        <fullName evidence="7">PTS system, fructose-specific IIA component/PTS system, fructose-specific IIC component</fullName>
    </submittedName>
</protein>
<dbReference type="InterPro" id="IPR004715">
    <property type="entry name" value="PTS_IIA_fruc"/>
</dbReference>